<dbReference type="STRING" id="354355.SAMN05660816_01717"/>
<evidence type="ECO:0000259" key="2">
    <source>
        <dbReference type="Pfam" id="PF04909"/>
    </source>
</evidence>
<evidence type="ECO:0000313" key="4">
    <source>
        <dbReference type="Proteomes" id="UP000192610"/>
    </source>
</evidence>
<dbReference type="InterPro" id="IPR032465">
    <property type="entry name" value="ACMSD"/>
</dbReference>
<dbReference type="GO" id="GO:0016831">
    <property type="term" value="F:carboxy-lyase activity"/>
    <property type="evidence" value="ECO:0007669"/>
    <property type="project" value="InterPro"/>
</dbReference>
<proteinExistence type="predicted"/>
<dbReference type="Gene3D" id="3.20.20.140">
    <property type="entry name" value="Metal-dependent hydrolases"/>
    <property type="match status" value="1"/>
</dbReference>
<accession>A0A1V9ENX7</accession>
<dbReference type="PANTHER" id="PTHR21240:SF28">
    <property type="entry name" value="ISO-OROTATE DECARBOXYLASE (EUROFUNG)"/>
    <property type="match status" value="1"/>
</dbReference>
<evidence type="ECO:0000313" key="3">
    <source>
        <dbReference type="EMBL" id="OQP47585.1"/>
    </source>
</evidence>
<dbReference type="InterPro" id="IPR006680">
    <property type="entry name" value="Amidohydro-rel"/>
</dbReference>
<organism evidence="3 4">
    <name type="scientific">Niastella yeongjuensis</name>
    <dbReference type="NCBI Taxonomy" id="354355"/>
    <lineage>
        <taxon>Bacteria</taxon>
        <taxon>Pseudomonadati</taxon>
        <taxon>Bacteroidota</taxon>
        <taxon>Chitinophagia</taxon>
        <taxon>Chitinophagales</taxon>
        <taxon>Chitinophagaceae</taxon>
        <taxon>Niastella</taxon>
    </lineage>
</organism>
<keyword evidence="1" id="KW-0456">Lyase</keyword>
<gene>
    <name evidence="3" type="ORF">A4H97_08450</name>
</gene>
<dbReference type="GO" id="GO:0019748">
    <property type="term" value="P:secondary metabolic process"/>
    <property type="evidence" value="ECO:0007669"/>
    <property type="project" value="TreeGrafter"/>
</dbReference>
<dbReference type="PANTHER" id="PTHR21240">
    <property type="entry name" value="2-AMINO-3-CARBOXYLMUCONATE-6-SEMIALDEHYDE DECARBOXYLASE"/>
    <property type="match status" value="1"/>
</dbReference>
<keyword evidence="4" id="KW-1185">Reference proteome</keyword>
<dbReference type="EMBL" id="LVXG01000023">
    <property type="protein sequence ID" value="OQP47585.1"/>
    <property type="molecule type" value="Genomic_DNA"/>
</dbReference>
<name>A0A1V9ENX7_9BACT</name>
<evidence type="ECO:0000256" key="1">
    <source>
        <dbReference type="ARBA" id="ARBA00023239"/>
    </source>
</evidence>
<comment type="caution">
    <text evidence="3">The sequence shown here is derived from an EMBL/GenBank/DDBJ whole genome shotgun (WGS) entry which is preliminary data.</text>
</comment>
<reference evidence="4" key="1">
    <citation type="submission" date="2016-04" db="EMBL/GenBank/DDBJ databases">
        <authorList>
            <person name="Chen L."/>
            <person name="Zhuang W."/>
            <person name="Wang G."/>
        </authorList>
    </citation>
    <scope>NUCLEOTIDE SEQUENCE [LARGE SCALE GENOMIC DNA]</scope>
    <source>
        <strain evidence="4">17621</strain>
    </source>
</reference>
<dbReference type="Pfam" id="PF04909">
    <property type="entry name" value="Amidohydro_2"/>
    <property type="match status" value="1"/>
</dbReference>
<dbReference type="InterPro" id="IPR032466">
    <property type="entry name" value="Metal_Hydrolase"/>
</dbReference>
<sequence>MPNNGIEKATIITIAQKGNMADTRMRNDSIIATARRHPSMIPVCSVHPMDGVDALTEMQRVHELGVQIIKLHPNSQRFDVSAPEVDAIAKKAGELKMILLFDSYSPTDAGEIGKLVILAATNPAARFILAHTGLVNFPQLLMIEGLKKYPWFQNNIWFDVSAIAPILGDSPFREQLVWTIRKIGVGQFMFGSDFPLFDPAESIKGVHDMGFTLEEEKKIFYTNACRLLGIKP</sequence>
<dbReference type="AlphaFoldDB" id="A0A1V9ENX7"/>
<dbReference type="SUPFAM" id="SSF51556">
    <property type="entry name" value="Metallo-dependent hydrolases"/>
    <property type="match status" value="1"/>
</dbReference>
<dbReference type="Proteomes" id="UP000192610">
    <property type="component" value="Unassembled WGS sequence"/>
</dbReference>
<dbReference type="GO" id="GO:0016787">
    <property type="term" value="F:hydrolase activity"/>
    <property type="evidence" value="ECO:0007669"/>
    <property type="project" value="InterPro"/>
</dbReference>
<feature type="domain" description="Amidohydrolase-related" evidence="2">
    <location>
        <begin position="23"/>
        <end position="230"/>
    </location>
</feature>
<protein>
    <recommendedName>
        <fullName evidence="2">Amidohydrolase-related domain-containing protein</fullName>
    </recommendedName>
</protein>
<dbReference type="GO" id="GO:0005737">
    <property type="term" value="C:cytoplasm"/>
    <property type="evidence" value="ECO:0007669"/>
    <property type="project" value="TreeGrafter"/>
</dbReference>